<evidence type="ECO:0000256" key="1">
    <source>
        <dbReference type="ARBA" id="ARBA00003761"/>
    </source>
</evidence>
<dbReference type="InterPro" id="IPR011053">
    <property type="entry name" value="Single_hybrid_motif"/>
</dbReference>
<dbReference type="AlphaFoldDB" id="D5SMJ7"/>
<dbReference type="CDD" id="cd06850">
    <property type="entry name" value="biotinyl_domain"/>
    <property type="match status" value="1"/>
</dbReference>
<dbReference type="HOGENOM" id="CLU_016733_3_0_0"/>
<gene>
    <name evidence="6" type="ordered locus">Plim_0064</name>
</gene>
<dbReference type="RefSeq" id="WP_013108348.1">
    <property type="nucleotide sequence ID" value="NC_014148.1"/>
</dbReference>
<feature type="domain" description="Lipoyl-binding" evidence="5">
    <location>
        <begin position="90"/>
        <end position="166"/>
    </location>
</feature>
<reference evidence="6 7" key="1">
    <citation type="journal article" date="2010" name="Stand. Genomic Sci.">
        <title>Complete genome sequence of Planctomyces limnophilus type strain (Mu 290).</title>
        <authorList>
            <person name="Labutti K."/>
            <person name="Sikorski J."/>
            <person name="Schneider S."/>
            <person name="Nolan M."/>
            <person name="Lucas S."/>
            <person name="Glavina Del Rio T."/>
            <person name="Tice H."/>
            <person name="Cheng J.F."/>
            <person name="Goodwin L."/>
            <person name="Pitluck S."/>
            <person name="Liolios K."/>
            <person name="Ivanova N."/>
            <person name="Mavromatis K."/>
            <person name="Mikhailova N."/>
            <person name="Pati A."/>
            <person name="Chen A."/>
            <person name="Palaniappan K."/>
            <person name="Land M."/>
            <person name="Hauser L."/>
            <person name="Chang Y.J."/>
            <person name="Jeffries C.D."/>
            <person name="Tindall B.J."/>
            <person name="Rohde M."/>
            <person name="Goker M."/>
            <person name="Woyke T."/>
            <person name="Bristow J."/>
            <person name="Eisen J.A."/>
            <person name="Markowitz V."/>
            <person name="Hugenholtz P."/>
            <person name="Kyrpides N.C."/>
            <person name="Klenk H.P."/>
            <person name="Lapidus A."/>
        </authorList>
    </citation>
    <scope>NUCLEOTIDE SEQUENCE [LARGE SCALE GENOMIC DNA]</scope>
    <source>
        <strain evidence="7">ATCC 43296 / DSM 3776 / IFAM 1008 / 290</strain>
    </source>
</reference>
<dbReference type="InterPro" id="IPR050709">
    <property type="entry name" value="Biotin_Carboxyl_Carrier/Decarb"/>
</dbReference>
<evidence type="ECO:0000313" key="6">
    <source>
        <dbReference type="EMBL" id="ADG65917.1"/>
    </source>
</evidence>
<dbReference type="SUPFAM" id="SSF51230">
    <property type="entry name" value="Single hybrid motif"/>
    <property type="match status" value="1"/>
</dbReference>
<dbReference type="GO" id="GO:0006633">
    <property type="term" value="P:fatty acid biosynthetic process"/>
    <property type="evidence" value="ECO:0007669"/>
    <property type="project" value="UniProtKB-UniPathway"/>
</dbReference>
<name>D5SMJ7_PLAL2</name>
<evidence type="ECO:0000256" key="3">
    <source>
        <dbReference type="ARBA" id="ARBA00023267"/>
    </source>
</evidence>
<evidence type="ECO:0000313" key="7">
    <source>
        <dbReference type="Proteomes" id="UP000002220"/>
    </source>
</evidence>
<keyword evidence="3 4" id="KW-0092">Biotin</keyword>
<organism evidence="6 7">
    <name type="scientific">Planctopirus limnophila (strain ATCC 43296 / DSM 3776 / IFAM 1008 / Mu 290)</name>
    <name type="common">Planctomyces limnophilus</name>
    <dbReference type="NCBI Taxonomy" id="521674"/>
    <lineage>
        <taxon>Bacteria</taxon>
        <taxon>Pseudomonadati</taxon>
        <taxon>Planctomycetota</taxon>
        <taxon>Planctomycetia</taxon>
        <taxon>Planctomycetales</taxon>
        <taxon>Planctomycetaceae</taxon>
        <taxon>Planctopirus</taxon>
    </lineage>
</organism>
<dbReference type="STRING" id="521674.Plim_0064"/>
<evidence type="ECO:0000256" key="4">
    <source>
        <dbReference type="RuleBase" id="RU364072"/>
    </source>
</evidence>
<dbReference type="PROSITE" id="PS50968">
    <property type="entry name" value="BIOTINYL_LIPOYL"/>
    <property type="match status" value="1"/>
</dbReference>
<dbReference type="PANTHER" id="PTHR45266:SF3">
    <property type="entry name" value="OXALOACETATE DECARBOXYLASE ALPHA CHAIN"/>
    <property type="match status" value="1"/>
</dbReference>
<dbReference type="Pfam" id="PF00364">
    <property type="entry name" value="Biotin_lipoyl"/>
    <property type="match status" value="1"/>
</dbReference>
<comment type="pathway">
    <text evidence="4">Lipid metabolism; fatty acid biosynthesis.</text>
</comment>
<evidence type="ECO:0000256" key="2">
    <source>
        <dbReference type="ARBA" id="ARBA00017562"/>
    </source>
</evidence>
<evidence type="ECO:0000259" key="5">
    <source>
        <dbReference type="PROSITE" id="PS50968"/>
    </source>
</evidence>
<proteinExistence type="predicted"/>
<keyword evidence="4" id="KW-0276">Fatty acid metabolism</keyword>
<dbReference type="KEGG" id="plm:Plim_0064"/>
<dbReference type="PANTHER" id="PTHR45266">
    <property type="entry name" value="OXALOACETATE DECARBOXYLASE ALPHA CHAIN"/>
    <property type="match status" value="1"/>
</dbReference>
<sequence>MSEASPASGEPFDLQKLQQLFELMEKHDLSEVNLKNGPEHIRLRRGSSTVTVAAPAPTYLPAPAAPVASAPAAAAPAVATSAAPAAEAGLIDIKSPTVGTFYTSPTPEDPAFVNVGSTVGPQTVVCIIEAMKVFNQIPAEVSGTIAAVLVKNGDPVEYGQPLFRVRP</sequence>
<protein>
    <recommendedName>
        <fullName evidence="2 4">Biotin carboxyl carrier protein of acetyl-CoA carboxylase</fullName>
    </recommendedName>
</protein>
<dbReference type="OrthoDB" id="9811735at2"/>
<dbReference type="PRINTS" id="PR01071">
    <property type="entry name" value="ACOABIOTINCC"/>
</dbReference>
<dbReference type="NCBIfam" id="TIGR00531">
    <property type="entry name" value="BCCP"/>
    <property type="match status" value="1"/>
</dbReference>
<dbReference type="GO" id="GO:0009317">
    <property type="term" value="C:acetyl-CoA carboxylase complex"/>
    <property type="evidence" value="ECO:0007669"/>
    <property type="project" value="InterPro"/>
</dbReference>
<dbReference type="EMBL" id="CP001744">
    <property type="protein sequence ID" value="ADG65917.1"/>
    <property type="molecule type" value="Genomic_DNA"/>
</dbReference>
<dbReference type="Proteomes" id="UP000002220">
    <property type="component" value="Chromosome"/>
</dbReference>
<dbReference type="eggNOG" id="COG0511">
    <property type="taxonomic scope" value="Bacteria"/>
</dbReference>
<comment type="function">
    <text evidence="1 4">This protein is a component of the acetyl coenzyme A carboxylase complex; first, biotin carboxylase catalyzes the carboxylation of the carrier protein and then the transcarboxylase transfers the carboxyl group to form malonyl-CoA.</text>
</comment>
<dbReference type="UniPathway" id="UPA00094"/>
<keyword evidence="4" id="KW-0443">Lipid metabolism</keyword>
<dbReference type="GO" id="GO:0003989">
    <property type="term" value="F:acetyl-CoA carboxylase activity"/>
    <property type="evidence" value="ECO:0007669"/>
    <property type="project" value="InterPro"/>
</dbReference>
<accession>D5SMJ7</accession>
<dbReference type="InterPro" id="IPR001249">
    <property type="entry name" value="AcCoA_biotinCC"/>
</dbReference>
<keyword evidence="7" id="KW-1185">Reference proteome</keyword>
<keyword evidence="4" id="KW-0275">Fatty acid biosynthesis</keyword>
<dbReference type="Gene3D" id="2.40.50.100">
    <property type="match status" value="1"/>
</dbReference>
<dbReference type="InterPro" id="IPR000089">
    <property type="entry name" value="Biotin_lipoyl"/>
</dbReference>
<keyword evidence="4" id="KW-0444">Lipid biosynthesis</keyword>